<dbReference type="RefSeq" id="XP_015467963.1">
    <property type="nucleotide sequence ID" value="XM_015611224.1"/>
</dbReference>
<evidence type="ECO:0000313" key="2">
    <source>
        <dbReference type="EMBL" id="KSA01861.1"/>
    </source>
</evidence>
<keyword evidence="1" id="KW-0175">Coiled coil</keyword>
<dbReference type="GeneID" id="26839403"/>
<sequence>MKAFFNSSTSRNSFFKQEQERIESIIKEPLLEYVLQDLPHLQATKEQQDDIWEMIAIKLNTDQFQSALASTDNNNKDLDEIATLNGQYIKDVYLKLMDDFTQRVYSINRYKQVYKAEYVRPPDGGLAPIGYAAFSLPIREILTERIDKLLCELFYLKGYDVEVMAKLSKERFEEQQRNDFRYKLPVVVPNNISQHHEVHRESLDDTSATDNKEKTHKALKQMKEQLEKLKLEFYEKEFEKKNKKLDQLNKENKRLLELNHELVTELQKLRDLS</sequence>
<name>A0A0V1Q0Q8_9ASCO</name>
<feature type="coiled-coil region" evidence="1">
    <location>
        <begin position="209"/>
        <end position="272"/>
    </location>
</feature>
<dbReference type="Proteomes" id="UP000054251">
    <property type="component" value="Unassembled WGS sequence"/>
</dbReference>
<evidence type="ECO:0000256" key="1">
    <source>
        <dbReference type="SAM" id="Coils"/>
    </source>
</evidence>
<protein>
    <submittedName>
        <fullName evidence="2">Uncharacterized protein</fullName>
    </submittedName>
</protein>
<organism evidence="2 3">
    <name type="scientific">Debaryomyces fabryi</name>
    <dbReference type="NCBI Taxonomy" id="58627"/>
    <lineage>
        <taxon>Eukaryota</taxon>
        <taxon>Fungi</taxon>
        <taxon>Dikarya</taxon>
        <taxon>Ascomycota</taxon>
        <taxon>Saccharomycotina</taxon>
        <taxon>Pichiomycetes</taxon>
        <taxon>Debaryomycetaceae</taxon>
        <taxon>Debaryomyces</taxon>
    </lineage>
</organism>
<keyword evidence="3" id="KW-1185">Reference proteome</keyword>
<proteinExistence type="predicted"/>
<comment type="caution">
    <text evidence="2">The sequence shown here is derived from an EMBL/GenBank/DDBJ whole genome shotgun (WGS) entry which is preliminary data.</text>
</comment>
<dbReference type="AlphaFoldDB" id="A0A0V1Q0Q8"/>
<reference evidence="2 3" key="1">
    <citation type="submission" date="2015-11" db="EMBL/GenBank/DDBJ databases">
        <title>The genome of Debaryomyces fabryi.</title>
        <authorList>
            <person name="Tafer H."/>
            <person name="Lopandic K."/>
        </authorList>
    </citation>
    <scope>NUCLEOTIDE SEQUENCE [LARGE SCALE GENOMIC DNA]</scope>
    <source>
        <strain evidence="2 3">CBS 789</strain>
    </source>
</reference>
<gene>
    <name evidence="2" type="ORF">AC631_02394</name>
</gene>
<dbReference type="OrthoDB" id="4026428at2759"/>
<accession>A0A0V1Q0Q8</accession>
<dbReference type="EMBL" id="LMYN01000041">
    <property type="protein sequence ID" value="KSA01861.1"/>
    <property type="molecule type" value="Genomic_DNA"/>
</dbReference>
<evidence type="ECO:0000313" key="3">
    <source>
        <dbReference type="Proteomes" id="UP000054251"/>
    </source>
</evidence>